<organism evidence="1 2">
    <name type="scientific">Thalassotalea psychrophila</name>
    <dbReference type="NCBI Taxonomy" id="3065647"/>
    <lineage>
        <taxon>Bacteria</taxon>
        <taxon>Pseudomonadati</taxon>
        <taxon>Pseudomonadota</taxon>
        <taxon>Gammaproteobacteria</taxon>
        <taxon>Alteromonadales</taxon>
        <taxon>Colwelliaceae</taxon>
        <taxon>Thalassotalea</taxon>
    </lineage>
</organism>
<proteinExistence type="predicted"/>
<name>A0ABY9TYG2_9GAMM</name>
<protein>
    <submittedName>
        <fullName evidence="1">Uncharacterized protein</fullName>
    </submittedName>
</protein>
<reference evidence="2" key="1">
    <citation type="submission" date="2023-09" db="EMBL/GenBank/DDBJ databases">
        <authorList>
            <person name="Li S."/>
            <person name="Li X."/>
            <person name="Zhang C."/>
            <person name="Zhao Z."/>
        </authorList>
    </citation>
    <scope>NUCLEOTIDE SEQUENCE [LARGE SCALE GENOMIC DNA]</scope>
    <source>
        <strain evidence="2">SQ149</strain>
    </source>
</reference>
<dbReference type="Proteomes" id="UP001258994">
    <property type="component" value="Chromosome"/>
</dbReference>
<sequence>MNNFLEFTSSHYAPALQIQYTQSVVKVMLDKLPKGLNLQDLVLFNQSSNLIKLEVALYSAGLIGNLTNPKNCMVTQRLKIKSQADNAILIGDSSGFQEAKAPTPPKPKKIVDIFNWLITYCNLAMTLDVPLGAAREDKSPHYRTFRDCLGQTLANLDTFTNLGAQDYSFLNVVQGQSIEEINFWYQHVKKYKLYGWALPFKCFGLTGFIWFLLKLIEDGEFDKDNTWIHCLGVSDLSSAAMFNVIIGHLRRKVAPCKVNITFDSSSPFLAGGKLLSAYGAPVISSSKLSIPQIRVDKPKWCGSSELFPSQYTQISRYLTKGDIINRDWDNEAIASNLGYLLLQNHNTETALRAIGTVNNLLAVDSNQIPICLVKAKRAIEHIFSSETINQALVRLSCTDNVMSLESYK</sequence>
<dbReference type="EMBL" id="CP134145">
    <property type="protein sequence ID" value="WNC72499.1"/>
    <property type="molecule type" value="Genomic_DNA"/>
</dbReference>
<keyword evidence="2" id="KW-1185">Reference proteome</keyword>
<dbReference type="RefSeq" id="WP_348391616.1">
    <property type="nucleotide sequence ID" value="NZ_CP134145.1"/>
</dbReference>
<accession>A0ABY9TYG2</accession>
<evidence type="ECO:0000313" key="2">
    <source>
        <dbReference type="Proteomes" id="UP001258994"/>
    </source>
</evidence>
<gene>
    <name evidence="1" type="ORF">RGQ13_00570</name>
</gene>
<evidence type="ECO:0000313" key="1">
    <source>
        <dbReference type="EMBL" id="WNC72499.1"/>
    </source>
</evidence>